<dbReference type="RefSeq" id="WP_027269948.1">
    <property type="nucleotide sequence ID" value="NZ_CAAAJE010000005.1"/>
</dbReference>
<protein>
    <submittedName>
        <fullName evidence="1">Uncharacterized protein</fullName>
    </submittedName>
</protein>
<organism evidence="1 2">
    <name type="scientific">Legionella sainthelensi</name>
    <dbReference type="NCBI Taxonomy" id="28087"/>
    <lineage>
        <taxon>Bacteria</taxon>
        <taxon>Pseudomonadati</taxon>
        <taxon>Pseudomonadota</taxon>
        <taxon>Gammaproteobacteria</taxon>
        <taxon>Legionellales</taxon>
        <taxon>Legionellaceae</taxon>
        <taxon>Legionella</taxon>
    </lineage>
</organism>
<comment type="caution">
    <text evidence="1">The sequence shown here is derived from an EMBL/GenBank/DDBJ whole genome shotgun (WGS) entry which is preliminary data.</text>
</comment>
<evidence type="ECO:0000313" key="2">
    <source>
        <dbReference type="Proteomes" id="UP000054621"/>
    </source>
</evidence>
<proteinExistence type="predicted"/>
<dbReference type="STRING" id="28087.Lsai_0299"/>
<dbReference type="eggNOG" id="ENOG5031898">
    <property type="taxonomic scope" value="Bacteria"/>
</dbReference>
<dbReference type="OrthoDB" id="5653251at2"/>
<gene>
    <name evidence="1" type="ORF">Lsai_0299</name>
</gene>
<sequence>MLKIKEVIFSSKTSGETDLSLHRITNGNRPLIIDSGQYDPHRANRMLSYISNLMQSTEIEHSKNVRENKALGDNSELITRVSLDEFSFYTKDRPLTLEEYKYLISEVHKLAKNLPSNIHFQLATFPVYWPNGVVQNCSLYVQSPKQAGQEPLIHHMSKTNSSHIDFQYGYMNKGIPCPIPLAGDRQDLDKRCEPGQDCDPNFLLQGTGVALYDINQYKNALRITSANGQMALQVVDICLDHAYGIGKQHLSSLISQLGQHQEHVPVIANHVISSKSIEQVDAHAAATVTHADVLKGKVGKLKPIVAKQAVAIGVGGFGANVQYNIYQSKAVGFLSGNDFDQAIQYNFQGRPVNVNLLYGGTTMLHEIVTSISSNTDLKRTIERIQTLQKYGLSIDIRNDQGFTVREIICRQTSNALNLKDDTLALINLQMANQLGITQAEIIAYSTKPSSLVRPKKEGENKPYAQHTTSMVAKPTEPVTPAAVAKSHSQDQELARAIYLACDNAGITSAERREILYSKHFSQEFQNIVTQFITYDLSKDNKHVIDGARKLIKELTENGVRRGENPAIRKNMIQVLQTCIDEFEAKATNAIINKLHENNGADVHAILNILCNHPQIMSKIYPHPYIATPLNVSTQLTLAEQTIIFLLTHHRQNFSMLSKGIQITLEMLDKIVSIYPESTKNTIKILLLEEMINQEKAALQPTSKVNADNSQAFDKFISKTIIEYKIKNKVELLHAKQTIENQLFDYYLGRIKADQLSEINGLRQKFIDGTFPKQAILEAFKDTPDFQRKIIRHELILQTEKDIAALRLELAFKERLKEAQGKEMPKQEDKIIRPR</sequence>
<dbReference type="Proteomes" id="UP000054621">
    <property type="component" value="Unassembled WGS sequence"/>
</dbReference>
<evidence type="ECO:0000313" key="1">
    <source>
        <dbReference type="EMBL" id="KTD60189.1"/>
    </source>
</evidence>
<reference evidence="1 2" key="1">
    <citation type="submission" date="2015-11" db="EMBL/GenBank/DDBJ databases">
        <title>Genomic analysis of 38 Legionella species identifies large and diverse effector repertoires.</title>
        <authorList>
            <person name="Burstein D."/>
            <person name="Amaro F."/>
            <person name="Zusman T."/>
            <person name="Lifshitz Z."/>
            <person name="Cohen O."/>
            <person name="Gilbert J.A."/>
            <person name="Pupko T."/>
            <person name="Shuman H.A."/>
            <person name="Segal G."/>
        </authorList>
    </citation>
    <scope>NUCLEOTIDE SEQUENCE [LARGE SCALE GENOMIC DNA]</scope>
    <source>
        <strain evidence="1 2">Mt.St.Helens-4</strain>
    </source>
</reference>
<accession>A0A0W0YTI7</accession>
<dbReference type="AlphaFoldDB" id="A0A0W0YTI7"/>
<name>A0A0W0YTI7_9GAMM</name>
<dbReference type="EMBL" id="LNYV01000003">
    <property type="protein sequence ID" value="KTD60189.1"/>
    <property type="molecule type" value="Genomic_DNA"/>
</dbReference>
<dbReference type="PATRIC" id="fig|28087.4.peg.312"/>